<keyword evidence="2" id="KW-1185">Reference proteome</keyword>
<gene>
    <name evidence="1" type="ORF">ACFPFX_25785</name>
</gene>
<proteinExistence type="predicted"/>
<reference evidence="2" key="1">
    <citation type="journal article" date="2019" name="Int. J. Syst. Evol. Microbiol.">
        <title>The Global Catalogue of Microorganisms (GCM) 10K type strain sequencing project: providing services to taxonomists for standard genome sequencing and annotation.</title>
        <authorList>
            <consortium name="The Broad Institute Genomics Platform"/>
            <consortium name="The Broad Institute Genome Sequencing Center for Infectious Disease"/>
            <person name="Wu L."/>
            <person name="Ma J."/>
        </authorList>
    </citation>
    <scope>NUCLEOTIDE SEQUENCE [LARGE SCALE GENOMIC DNA]</scope>
    <source>
        <strain evidence="2">CCM 7224</strain>
    </source>
</reference>
<dbReference type="EMBL" id="JBHSIZ010000033">
    <property type="protein sequence ID" value="MFC4959706.1"/>
    <property type="molecule type" value="Genomic_DNA"/>
</dbReference>
<sequence>MLTEDQIHELIEQLGAIHSALATAAPEDKQQLYLALGLKLTYYAKERIVTVESQPALLCAYSQCPRGNTGHRHTPLVSGEITLAR</sequence>
<dbReference type="RefSeq" id="WP_344380875.1">
    <property type="nucleotide sequence ID" value="NZ_BAAASQ010000057.1"/>
</dbReference>
<accession>A0ABV9UT26</accession>
<evidence type="ECO:0000313" key="2">
    <source>
        <dbReference type="Proteomes" id="UP001595834"/>
    </source>
</evidence>
<comment type="caution">
    <text evidence="1">The sequence shown here is derived from an EMBL/GenBank/DDBJ whole genome shotgun (WGS) entry which is preliminary data.</text>
</comment>
<name>A0ABV9UT26_9ACTN</name>
<dbReference type="Proteomes" id="UP001595834">
    <property type="component" value="Unassembled WGS sequence"/>
</dbReference>
<evidence type="ECO:0000313" key="1">
    <source>
        <dbReference type="EMBL" id="MFC4959706.1"/>
    </source>
</evidence>
<protein>
    <submittedName>
        <fullName evidence="1">Uncharacterized protein</fullName>
    </submittedName>
</protein>
<organism evidence="1 2">
    <name type="scientific">Streptomyces mauvecolor</name>
    <dbReference type="NCBI Taxonomy" id="58345"/>
    <lineage>
        <taxon>Bacteria</taxon>
        <taxon>Bacillati</taxon>
        <taxon>Actinomycetota</taxon>
        <taxon>Actinomycetes</taxon>
        <taxon>Kitasatosporales</taxon>
        <taxon>Streptomycetaceae</taxon>
        <taxon>Streptomyces</taxon>
    </lineage>
</organism>